<reference evidence="1 2" key="1">
    <citation type="submission" date="2024-01" db="EMBL/GenBank/DDBJ databases">
        <title>The complete chloroplast genome sequence of Lithospermum erythrorhizon: insights into the phylogenetic relationship among Boraginaceae species and the maternal lineages of purple gromwells.</title>
        <authorList>
            <person name="Okada T."/>
            <person name="Watanabe K."/>
        </authorList>
    </citation>
    <scope>NUCLEOTIDE SEQUENCE [LARGE SCALE GENOMIC DNA]</scope>
</reference>
<sequence length="181" mass="19987">MASLKLTYINAAAIAASQLVHKSRLSPFFLKPNAKLTIFNNIFAAKVPSSSTAFVSTQQQQDFSVEDNKLDTPDDILACPICYEPLIWKGSRITSVESIAGSSLLCGTCKKSYLGNESHIDLTLSGGGKKYSETTAASTEFFRYSLFPLPIYINLLVEACWSITFLLRIKILVFKLLYVVI</sequence>
<organism evidence="1 2">
    <name type="scientific">Lithospermum erythrorhizon</name>
    <name type="common">Purple gromwell</name>
    <name type="synonym">Lithospermum officinale var. erythrorhizon</name>
    <dbReference type="NCBI Taxonomy" id="34254"/>
    <lineage>
        <taxon>Eukaryota</taxon>
        <taxon>Viridiplantae</taxon>
        <taxon>Streptophyta</taxon>
        <taxon>Embryophyta</taxon>
        <taxon>Tracheophyta</taxon>
        <taxon>Spermatophyta</taxon>
        <taxon>Magnoliopsida</taxon>
        <taxon>eudicotyledons</taxon>
        <taxon>Gunneridae</taxon>
        <taxon>Pentapetalae</taxon>
        <taxon>asterids</taxon>
        <taxon>lamiids</taxon>
        <taxon>Boraginales</taxon>
        <taxon>Boraginaceae</taxon>
        <taxon>Boraginoideae</taxon>
        <taxon>Lithospermeae</taxon>
        <taxon>Lithospermum</taxon>
    </lineage>
</organism>
<protein>
    <submittedName>
        <fullName evidence="1">Uncharacterized protein</fullName>
    </submittedName>
</protein>
<evidence type="ECO:0000313" key="1">
    <source>
        <dbReference type="EMBL" id="GAA0187403.1"/>
    </source>
</evidence>
<gene>
    <name evidence="1" type="ORF">LIER_34691</name>
</gene>
<keyword evidence="2" id="KW-1185">Reference proteome</keyword>
<name>A0AAV3S204_LITER</name>
<comment type="caution">
    <text evidence="1">The sequence shown here is derived from an EMBL/GenBank/DDBJ whole genome shotgun (WGS) entry which is preliminary data.</text>
</comment>
<evidence type="ECO:0000313" key="2">
    <source>
        <dbReference type="Proteomes" id="UP001454036"/>
    </source>
</evidence>
<accession>A0AAV3S204</accession>
<proteinExistence type="predicted"/>
<dbReference type="AlphaFoldDB" id="A0AAV3S204"/>
<dbReference type="Proteomes" id="UP001454036">
    <property type="component" value="Unassembled WGS sequence"/>
</dbReference>
<dbReference type="EMBL" id="BAABME010014673">
    <property type="protein sequence ID" value="GAA0187403.1"/>
    <property type="molecule type" value="Genomic_DNA"/>
</dbReference>